<evidence type="ECO:0000313" key="1">
    <source>
        <dbReference type="EMBL" id="MBB4865690.1"/>
    </source>
</evidence>
<protein>
    <submittedName>
        <fullName evidence="1">Uncharacterized protein</fullName>
    </submittedName>
</protein>
<dbReference type="Proteomes" id="UP000566995">
    <property type="component" value="Unassembled WGS sequence"/>
</dbReference>
<dbReference type="RefSeq" id="WP_184593436.1">
    <property type="nucleotide sequence ID" value="NZ_JACHLI010000020.1"/>
</dbReference>
<dbReference type="EMBL" id="JACHLI010000020">
    <property type="protein sequence ID" value="MBB4865690.1"/>
    <property type="molecule type" value="Genomic_DNA"/>
</dbReference>
<accession>A0A7W7KMR1</accession>
<reference evidence="1 2" key="1">
    <citation type="submission" date="2020-08" db="EMBL/GenBank/DDBJ databases">
        <title>Functional genomics of gut bacteria from endangered species of beetles.</title>
        <authorList>
            <person name="Carlos-Shanley C."/>
        </authorList>
    </citation>
    <scope>NUCLEOTIDE SEQUENCE [LARGE SCALE GENOMIC DNA]</scope>
    <source>
        <strain evidence="1 2">S00179</strain>
    </source>
</reference>
<dbReference type="AlphaFoldDB" id="A0A7W7KMR1"/>
<name>A0A7W7KMR1_PSENT</name>
<organism evidence="1 2">
    <name type="scientific">Pseudomonas nitroreducens</name>
    <dbReference type="NCBI Taxonomy" id="46680"/>
    <lineage>
        <taxon>Bacteria</taxon>
        <taxon>Pseudomonadati</taxon>
        <taxon>Pseudomonadota</taxon>
        <taxon>Gammaproteobacteria</taxon>
        <taxon>Pseudomonadales</taxon>
        <taxon>Pseudomonadaceae</taxon>
        <taxon>Pseudomonas</taxon>
    </lineage>
</organism>
<sequence length="75" mass="8510">MRLAGDPIRQERLLAEDGLELDYVVLSESAVHQALVLNWQDDPWARFGDLPRVLGGRSPIAGRTGWRGWAKRLRT</sequence>
<proteinExistence type="predicted"/>
<evidence type="ECO:0000313" key="2">
    <source>
        <dbReference type="Proteomes" id="UP000566995"/>
    </source>
</evidence>
<gene>
    <name evidence="1" type="ORF">HNP46_004591</name>
</gene>
<comment type="caution">
    <text evidence="1">The sequence shown here is derived from an EMBL/GenBank/DDBJ whole genome shotgun (WGS) entry which is preliminary data.</text>
</comment>